<feature type="non-terminal residue" evidence="2">
    <location>
        <position position="236"/>
    </location>
</feature>
<evidence type="ECO:0000256" key="1">
    <source>
        <dbReference type="SAM" id="MobiDB-lite"/>
    </source>
</evidence>
<dbReference type="EMBL" id="JAAZSR010000490">
    <property type="protein sequence ID" value="NKX52330.1"/>
    <property type="molecule type" value="Genomic_DNA"/>
</dbReference>
<evidence type="ECO:0000313" key="3">
    <source>
        <dbReference type="Proteomes" id="UP000523795"/>
    </source>
</evidence>
<organism evidence="2 3">
    <name type="scientific">Arthrobacter deserti</name>
    <dbReference type="NCBI Taxonomy" id="1742687"/>
    <lineage>
        <taxon>Bacteria</taxon>
        <taxon>Bacillati</taxon>
        <taxon>Actinomycetota</taxon>
        <taxon>Actinomycetes</taxon>
        <taxon>Micrococcales</taxon>
        <taxon>Micrococcaceae</taxon>
        <taxon>Arthrobacter</taxon>
    </lineage>
</organism>
<accession>A0ABX1JSN8</accession>
<evidence type="ECO:0000313" key="2">
    <source>
        <dbReference type="EMBL" id="NKX52330.1"/>
    </source>
</evidence>
<gene>
    <name evidence="2" type="ORF">HER39_17490</name>
</gene>
<protein>
    <submittedName>
        <fullName evidence="2">Uncharacterized protein</fullName>
    </submittedName>
</protein>
<keyword evidence="3" id="KW-1185">Reference proteome</keyword>
<proteinExistence type="predicted"/>
<dbReference type="Proteomes" id="UP000523795">
    <property type="component" value="Unassembled WGS sequence"/>
</dbReference>
<comment type="caution">
    <text evidence="2">The sequence shown here is derived from an EMBL/GenBank/DDBJ whole genome shotgun (WGS) entry which is preliminary data.</text>
</comment>
<sequence>MWISIHGTHRPSPAGEDGPGGERYPLASAVRDGAWEREAAAVAGILRRFDHSCTARDRDAVSRIDGAVEAVAGPGYGPDHRRMLVDAWTAALDIYGRGRAGIDTDRFRHRLALVLAEMLCSPPALSREDRRTYWELLEAQLRYFGWHRAVEWTTLVRLNPRFRTWMSRLRKEHPTAPSWMISRARRTRGSLAPVTPACTLPPYNSDWGDIPLVRREPHSYPSPSLEAQLLGNIQDH</sequence>
<reference evidence="2 3" key="1">
    <citation type="submission" date="2020-04" db="EMBL/GenBank/DDBJ databases">
        <authorList>
            <person name="Liu S."/>
        </authorList>
    </citation>
    <scope>NUCLEOTIDE SEQUENCE [LARGE SCALE GENOMIC DNA]</scope>
    <source>
        <strain evidence="2 3">CGMCC 1.15091</strain>
    </source>
</reference>
<name>A0ABX1JSN8_9MICC</name>
<feature type="region of interest" description="Disordered" evidence="1">
    <location>
        <begin position="1"/>
        <end position="23"/>
    </location>
</feature>